<protein>
    <submittedName>
        <fullName evidence="1">Uncharacterized protein</fullName>
    </submittedName>
</protein>
<reference evidence="1 2" key="1">
    <citation type="submission" date="2015-01" db="EMBL/GenBank/DDBJ databases">
        <title>Evolution of Trichinella species and genotypes.</title>
        <authorList>
            <person name="Korhonen P.K."/>
            <person name="Edoardo P."/>
            <person name="Giuseppe L.R."/>
            <person name="Gasser R.B."/>
        </authorList>
    </citation>
    <scope>NUCLEOTIDE SEQUENCE [LARGE SCALE GENOMIC DNA]</scope>
    <source>
        <strain evidence="1">ISS3</strain>
    </source>
</reference>
<dbReference type="EMBL" id="JYDH01000175">
    <property type="protein sequence ID" value="KRY29283.1"/>
    <property type="molecule type" value="Genomic_DNA"/>
</dbReference>
<sequence length="71" mass="8256">MIKPVEQGTAAHLMILLNAEVVGRQREREREKESESEIEIYQKNTCIFNILLYLNENNPYSTVNTVCKTIE</sequence>
<evidence type="ECO:0000313" key="1">
    <source>
        <dbReference type="EMBL" id="KRY29283.1"/>
    </source>
</evidence>
<accession>A0A0V1AYH2</accession>
<evidence type="ECO:0000313" key="2">
    <source>
        <dbReference type="Proteomes" id="UP000054776"/>
    </source>
</evidence>
<dbReference type="InParanoid" id="A0A0V1AYH2"/>
<proteinExistence type="predicted"/>
<dbReference type="AlphaFoldDB" id="A0A0V1AYH2"/>
<keyword evidence="2" id="KW-1185">Reference proteome</keyword>
<organism evidence="1 2">
    <name type="scientific">Trichinella spiralis</name>
    <name type="common">Trichina worm</name>
    <dbReference type="NCBI Taxonomy" id="6334"/>
    <lineage>
        <taxon>Eukaryota</taxon>
        <taxon>Metazoa</taxon>
        <taxon>Ecdysozoa</taxon>
        <taxon>Nematoda</taxon>
        <taxon>Enoplea</taxon>
        <taxon>Dorylaimia</taxon>
        <taxon>Trichinellida</taxon>
        <taxon>Trichinellidae</taxon>
        <taxon>Trichinella</taxon>
    </lineage>
</organism>
<gene>
    <name evidence="1" type="ORF">T01_4921</name>
</gene>
<dbReference type="Proteomes" id="UP000054776">
    <property type="component" value="Unassembled WGS sequence"/>
</dbReference>
<comment type="caution">
    <text evidence="1">The sequence shown here is derived from an EMBL/GenBank/DDBJ whole genome shotgun (WGS) entry which is preliminary data.</text>
</comment>
<name>A0A0V1AYH2_TRISP</name>